<geneLocation type="plasmid" evidence="1 2">
    <name>p1-JPH1</name>
</geneLocation>
<evidence type="ECO:0000313" key="2">
    <source>
        <dbReference type="Proteomes" id="UP000327362"/>
    </source>
</evidence>
<name>A0AAI8SQL6_MYCAV</name>
<sequence>MSFVIQLSDGRVIIPGDGSPWTEHEAQEFLAELRRQAENDDGGDDLIDVFDFVIEDYSRALSDASIIHDPRH</sequence>
<protein>
    <submittedName>
        <fullName evidence="1">Uncharacterized protein</fullName>
    </submittedName>
</protein>
<gene>
    <name evidence="1" type="ORF">JPH1_53780</name>
</gene>
<dbReference type="Proteomes" id="UP000327362">
    <property type="component" value="Plasmid p1-JPH1"/>
</dbReference>
<dbReference type="AlphaFoldDB" id="A0AAI8SQL6"/>
<keyword evidence="1" id="KW-0614">Plasmid</keyword>
<proteinExistence type="predicted"/>
<evidence type="ECO:0000313" key="1">
    <source>
        <dbReference type="EMBL" id="BBN50903.1"/>
    </source>
</evidence>
<accession>A0AAI8SQL6</accession>
<reference evidence="1 2" key="1">
    <citation type="submission" date="2019-09" db="EMBL/GenBank/DDBJ databases">
        <title>Complete genome sequence of Mycobacterium avium subsp. hominissuis strain JP-H-1.</title>
        <authorList>
            <person name="Kinoshita Y."/>
            <person name="Niwa H."/>
            <person name="Uchida-Fujii E."/>
            <person name="Nukada T."/>
        </authorList>
    </citation>
    <scope>NUCLEOTIDE SEQUENCE [LARGE SCALE GENOMIC DNA]</scope>
    <source>
        <strain evidence="1 2">JP-H-1</strain>
        <plasmid evidence="1 2">p1-JPH1</plasmid>
    </source>
</reference>
<organism evidence="1 2">
    <name type="scientific">Mycobacterium avium subsp. hominissuis</name>
    <dbReference type="NCBI Taxonomy" id="439334"/>
    <lineage>
        <taxon>Bacteria</taxon>
        <taxon>Bacillati</taxon>
        <taxon>Actinomycetota</taxon>
        <taxon>Actinomycetes</taxon>
        <taxon>Mycobacteriales</taxon>
        <taxon>Mycobacteriaceae</taxon>
        <taxon>Mycobacterium</taxon>
        <taxon>Mycobacterium avium complex (MAC)</taxon>
    </lineage>
</organism>
<dbReference type="EMBL" id="AP020327">
    <property type="protein sequence ID" value="BBN50903.1"/>
    <property type="molecule type" value="Genomic_DNA"/>
</dbReference>